<evidence type="ECO:0000313" key="2">
    <source>
        <dbReference type="EMBL" id="EEA08502.1"/>
    </source>
</evidence>
<dbReference type="OMA" id="NGISKCK"/>
<dbReference type="RefSeq" id="XP_002142851.1">
    <property type="nucleotide sequence ID" value="XM_002142815.1"/>
</dbReference>
<accession>B6AJW1</accession>
<organism evidence="2 3">
    <name type="scientific">Cryptosporidium muris (strain RN66)</name>
    <dbReference type="NCBI Taxonomy" id="441375"/>
    <lineage>
        <taxon>Eukaryota</taxon>
        <taxon>Sar</taxon>
        <taxon>Alveolata</taxon>
        <taxon>Apicomplexa</taxon>
        <taxon>Conoidasida</taxon>
        <taxon>Coccidia</taxon>
        <taxon>Eucoccidiorida</taxon>
        <taxon>Eimeriorina</taxon>
        <taxon>Cryptosporidiidae</taxon>
        <taxon>Cryptosporidium</taxon>
    </lineage>
</organism>
<keyword evidence="3" id="KW-1185">Reference proteome</keyword>
<proteinExistence type="predicted"/>
<evidence type="ECO:0000313" key="3">
    <source>
        <dbReference type="Proteomes" id="UP000001460"/>
    </source>
</evidence>
<dbReference type="EMBL" id="DS989740">
    <property type="protein sequence ID" value="EEA08502.1"/>
    <property type="molecule type" value="Genomic_DNA"/>
</dbReference>
<dbReference type="Proteomes" id="UP000001460">
    <property type="component" value="Unassembled WGS sequence"/>
</dbReference>
<dbReference type="VEuPathDB" id="CryptoDB:CMU_003320"/>
<keyword evidence="1" id="KW-0175">Coiled coil</keyword>
<evidence type="ECO:0000256" key="1">
    <source>
        <dbReference type="SAM" id="Coils"/>
    </source>
</evidence>
<dbReference type="GeneID" id="6997967"/>
<feature type="coiled-coil region" evidence="1">
    <location>
        <begin position="472"/>
        <end position="534"/>
    </location>
</feature>
<sequence length="567" mass="63631">MVHYIFSYLVSTLITITLYCTLVSGNLDSINVQSNTELDFSSPGEFKSAYLLLEHECNVNNKSTGISELVFENPPPPPKFQLEKISLPMTTLKDEIVIPIPKVRPEPLFDPKVGIYDTLVKEELSFPNALDIEEQKGTVTELAIGGSFQFVAPIKKKNPLGQPDPSDSFIKASSLINNQRDKEESIVEVNPNILQSKVITRSASSPNIDEAISSNVLRLRGSSSGMLSGTGKCFIGKPMTNNGNTKKYTMIQLQKGVEIDINHGNECSGLDNNIRVSCNYKPSEEYNNVNGISKCKLCTNSEKCLYHRGSNTKDAITQTNEDDDLYNSEILSNTDNNEGNICNDDEITTDDTSSKDKERGLSYLNNQVASLMNLVQQSHIKQAAAQAIADDERRRLITIATDLSDSRQLTEFYIKLARIDMELNLMSHYVVQSEKDLSKCRSMMDVLSQYQEQNTAELNGALSTVKKHPELANKLNKTIQRLSRRKKIAEMIQIEYNERFEKAKQDLFNYNQLIAELKFNKTNTEEVIEKIKNKAVSEVKQIISINDTVSENVIIETEDSNTLECDT</sequence>
<dbReference type="AlphaFoldDB" id="B6AJW1"/>
<reference evidence="2" key="1">
    <citation type="submission" date="2008-06" db="EMBL/GenBank/DDBJ databases">
        <authorList>
            <person name="Lorenzi H."/>
            <person name="Inman J."/>
            <person name="Miller J."/>
            <person name="Schobel S."/>
            <person name="Amedeo P."/>
            <person name="Caler E.V."/>
            <person name="da Silva J."/>
        </authorList>
    </citation>
    <scope>NUCLEOTIDE SEQUENCE [LARGE SCALE GENOMIC DNA]</scope>
    <source>
        <strain evidence="2">RN66</strain>
    </source>
</reference>
<name>B6AJW1_CRYMR</name>
<protein>
    <submittedName>
        <fullName evidence="2">Uncharacterized protein</fullName>
    </submittedName>
</protein>
<gene>
    <name evidence="2" type="ORF">CMU_003320</name>
</gene>
<dbReference type="OrthoDB" id="343057at2759"/>